<dbReference type="InterPro" id="IPR051721">
    <property type="entry name" value="Biopterin_syn/organic_redct"/>
</dbReference>
<dbReference type="RefSeq" id="WP_153401249.1">
    <property type="nucleotide sequence ID" value="NZ_ML762424.1"/>
</dbReference>
<proteinExistence type="inferred from homology"/>
<comment type="subcellular location">
    <subcellularLocation>
        <location evidence="1">Cytoplasm</location>
    </subcellularLocation>
</comment>
<keyword evidence="3" id="KW-0963">Cytoplasm</keyword>
<dbReference type="InterPro" id="IPR036291">
    <property type="entry name" value="NAD(P)-bd_dom_sf"/>
</dbReference>
<name>A0A7C8L0L8_9BACI</name>
<organism evidence="6 7">
    <name type="scientific">Gracilibacillus oryzae</name>
    <dbReference type="NCBI Taxonomy" id="1672701"/>
    <lineage>
        <taxon>Bacteria</taxon>
        <taxon>Bacillati</taxon>
        <taxon>Bacillota</taxon>
        <taxon>Bacilli</taxon>
        <taxon>Bacillales</taxon>
        <taxon>Bacillaceae</taxon>
        <taxon>Gracilibacillus</taxon>
    </lineage>
</organism>
<keyword evidence="4" id="KW-0521">NADP</keyword>
<comment type="caution">
    <text evidence="6">The sequence shown here is derived from an EMBL/GenBank/DDBJ whole genome shotgun (WGS) entry which is preliminary data.</text>
</comment>
<dbReference type="Gene3D" id="3.40.50.720">
    <property type="entry name" value="NAD(P)-binding Rossmann-like Domain"/>
    <property type="match status" value="1"/>
</dbReference>
<evidence type="ECO:0000256" key="2">
    <source>
        <dbReference type="ARBA" id="ARBA00006484"/>
    </source>
</evidence>
<evidence type="ECO:0000256" key="3">
    <source>
        <dbReference type="ARBA" id="ARBA00022490"/>
    </source>
</evidence>
<keyword evidence="5" id="KW-0560">Oxidoreductase</keyword>
<dbReference type="AlphaFoldDB" id="A0A7C8L0L8"/>
<dbReference type="OrthoDB" id="9794387at2"/>
<accession>A0A7C8L0L8</accession>
<dbReference type="GO" id="GO:0004757">
    <property type="term" value="F:sepiapterin reductase (NADP+) activity"/>
    <property type="evidence" value="ECO:0007669"/>
    <property type="project" value="TreeGrafter"/>
</dbReference>
<protein>
    <submittedName>
        <fullName evidence="6">SDR family NAD(P)-dependent oxidoreductase</fullName>
    </submittedName>
</protein>
<keyword evidence="7" id="KW-1185">Reference proteome</keyword>
<evidence type="ECO:0000256" key="5">
    <source>
        <dbReference type="ARBA" id="ARBA00023002"/>
    </source>
</evidence>
<dbReference type="InterPro" id="IPR002347">
    <property type="entry name" value="SDR_fam"/>
</dbReference>
<dbReference type="InterPro" id="IPR020904">
    <property type="entry name" value="Sc_DH/Rdtase_CS"/>
</dbReference>
<dbReference type="EMBL" id="WEID01000009">
    <property type="protein sequence ID" value="KAB8138960.1"/>
    <property type="molecule type" value="Genomic_DNA"/>
</dbReference>
<dbReference type="GO" id="GO:0005737">
    <property type="term" value="C:cytoplasm"/>
    <property type="evidence" value="ECO:0007669"/>
    <property type="project" value="UniProtKB-SubCell"/>
</dbReference>
<sequence length="252" mass="27748">MKYAVVTGTSKGLGASIAKLLMEASCHVIGIARNNNQSLTDAELPGTYSYYQADLSDLSQTENIFKSIIDDVKEKGDMESLLLVQNAALVTPIEQAGKQNTGQLVNHVHVNLLSPMIITNLWLDSFRDSNFPLVIANVTSGAANRSVYGWNAYGSTKAGLDRYTATVALEQDELNTGNKVFLFDPSIMDTEMQGEIRSADKTQFADVEKFKAYKTNNSLRDTDVVAQVLVDRLLDADNIKNGEYYSVKDIFK</sequence>
<dbReference type="GO" id="GO:0006729">
    <property type="term" value="P:tetrahydrobiopterin biosynthetic process"/>
    <property type="evidence" value="ECO:0007669"/>
    <property type="project" value="TreeGrafter"/>
</dbReference>
<dbReference type="PROSITE" id="PS00061">
    <property type="entry name" value="ADH_SHORT"/>
    <property type="match status" value="1"/>
</dbReference>
<reference evidence="6 7" key="1">
    <citation type="submission" date="2019-10" db="EMBL/GenBank/DDBJ databases">
        <title>Gracilibacillus sp. nov. isolated from rice seeds.</title>
        <authorList>
            <person name="He S."/>
        </authorList>
    </citation>
    <scope>NUCLEOTIDE SEQUENCE [LARGE SCALE GENOMIC DNA]</scope>
    <source>
        <strain evidence="6 7">TD8</strain>
    </source>
</reference>
<dbReference type="SUPFAM" id="SSF51735">
    <property type="entry name" value="NAD(P)-binding Rossmann-fold domains"/>
    <property type="match status" value="1"/>
</dbReference>
<dbReference type="PANTHER" id="PTHR44085">
    <property type="entry name" value="SEPIAPTERIN REDUCTASE"/>
    <property type="match status" value="1"/>
</dbReference>
<dbReference type="Proteomes" id="UP000480246">
    <property type="component" value="Unassembled WGS sequence"/>
</dbReference>
<evidence type="ECO:0000256" key="1">
    <source>
        <dbReference type="ARBA" id="ARBA00004496"/>
    </source>
</evidence>
<evidence type="ECO:0000313" key="7">
    <source>
        <dbReference type="Proteomes" id="UP000480246"/>
    </source>
</evidence>
<evidence type="ECO:0000313" key="6">
    <source>
        <dbReference type="EMBL" id="KAB8138960.1"/>
    </source>
</evidence>
<dbReference type="PANTHER" id="PTHR44085:SF2">
    <property type="entry name" value="SEPIAPTERIN REDUCTASE"/>
    <property type="match status" value="1"/>
</dbReference>
<evidence type="ECO:0000256" key="4">
    <source>
        <dbReference type="ARBA" id="ARBA00022857"/>
    </source>
</evidence>
<comment type="similarity">
    <text evidence="2">Belongs to the short-chain dehydrogenases/reductases (SDR) family.</text>
</comment>
<dbReference type="Pfam" id="PF00106">
    <property type="entry name" value="adh_short"/>
    <property type="match status" value="1"/>
</dbReference>
<dbReference type="PRINTS" id="PR00081">
    <property type="entry name" value="GDHRDH"/>
</dbReference>
<gene>
    <name evidence="6" type="ORF">F9U64_02340</name>
</gene>